<gene>
    <name evidence="2" type="ORF">MCHLO_12041</name>
</gene>
<evidence type="ECO:0000313" key="3">
    <source>
        <dbReference type="Proteomes" id="UP000815677"/>
    </source>
</evidence>
<protein>
    <submittedName>
        <fullName evidence="2">Uncharacterized protein</fullName>
    </submittedName>
</protein>
<reference evidence="2" key="1">
    <citation type="submission" date="2014-09" db="EMBL/GenBank/DDBJ databases">
        <title>Genome sequence of the luminous mushroom Mycena chlorophos for searching fungal bioluminescence genes.</title>
        <authorList>
            <person name="Tanaka Y."/>
            <person name="Kasuga D."/>
            <person name="Oba Y."/>
            <person name="Hase S."/>
            <person name="Sato K."/>
            <person name="Oba Y."/>
            <person name="Sakakibara Y."/>
        </authorList>
    </citation>
    <scope>NUCLEOTIDE SEQUENCE</scope>
</reference>
<name>A0ABQ0LZA2_MYCCL</name>
<dbReference type="Proteomes" id="UP000815677">
    <property type="component" value="Unassembled WGS sequence"/>
</dbReference>
<keyword evidence="1" id="KW-1133">Transmembrane helix</keyword>
<accession>A0ABQ0LZA2</accession>
<proteinExistence type="predicted"/>
<keyword evidence="3" id="KW-1185">Reference proteome</keyword>
<feature type="transmembrane region" description="Helical" evidence="1">
    <location>
        <begin position="93"/>
        <end position="111"/>
    </location>
</feature>
<evidence type="ECO:0000313" key="2">
    <source>
        <dbReference type="EMBL" id="GAT55256.1"/>
    </source>
</evidence>
<sequence length="128" mass="14739">MHPYLSVYGPSYFSEFSAARDPALDALLPMYSNQSRYDAVWERDSRVDNRVDGLRHHAQVRDSTIAAEEAGKDEEYLSAHELARKRAERTLRWLKLVILVQFVFLGVWMYSGWAMPMPRMDANGGEAK</sequence>
<organism evidence="2 3">
    <name type="scientific">Mycena chlorophos</name>
    <name type="common">Agaric fungus</name>
    <name type="synonym">Agaricus chlorophos</name>
    <dbReference type="NCBI Taxonomy" id="658473"/>
    <lineage>
        <taxon>Eukaryota</taxon>
        <taxon>Fungi</taxon>
        <taxon>Dikarya</taxon>
        <taxon>Basidiomycota</taxon>
        <taxon>Agaricomycotina</taxon>
        <taxon>Agaricomycetes</taxon>
        <taxon>Agaricomycetidae</taxon>
        <taxon>Agaricales</taxon>
        <taxon>Marasmiineae</taxon>
        <taxon>Mycenaceae</taxon>
        <taxon>Mycena</taxon>
    </lineage>
</organism>
<dbReference type="EMBL" id="DF848947">
    <property type="protein sequence ID" value="GAT55256.1"/>
    <property type="molecule type" value="Genomic_DNA"/>
</dbReference>
<evidence type="ECO:0000256" key="1">
    <source>
        <dbReference type="SAM" id="Phobius"/>
    </source>
</evidence>
<keyword evidence="1" id="KW-0472">Membrane</keyword>
<keyword evidence="1" id="KW-0812">Transmembrane</keyword>